<feature type="transmembrane region" description="Helical" evidence="1">
    <location>
        <begin position="73"/>
        <end position="91"/>
    </location>
</feature>
<feature type="transmembrane region" description="Helical" evidence="1">
    <location>
        <begin position="103"/>
        <end position="121"/>
    </location>
</feature>
<accession>H5SPD6</accession>
<keyword evidence="1" id="KW-1133">Transmembrane helix</keyword>
<gene>
    <name evidence="2" type="ORF">HGMM_F53H06C20</name>
</gene>
<sequence length="124" mass="13280">MNLGTVLLLHNRVANAAWLYMAIIGLWSLVNYARGRGLDGNILGAIVVGELMMLVQAALGITLLVSGFYPPRVIHFLYGSLSVLVFPALWAYTRGDTSRQASLLWGLAGLAMMGLAFRAIGTGS</sequence>
<evidence type="ECO:0000313" key="2">
    <source>
        <dbReference type="EMBL" id="BAL58022.1"/>
    </source>
</evidence>
<feature type="transmembrane region" description="Helical" evidence="1">
    <location>
        <begin position="12"/>
        <end position="30"/>
    </location>
</feature>
<keyword evidence="1" id="KW-0472">Membrane</keyword>
<name>H5SPD6_9CHLR</name>
<protein>
    <submittedName>
        <fullName evidence="2">Hypothetical conserved protein</fullName>
    </submittedName>
</protein>
<proteinExistence type="predicted"/>
<dbReference type="AlphaFoldDB" id="H5SPD6"/>
<organism evidence="2">
    <name type="scientific">uncultured Chloroflexota bacterium</name>
    <dbReference type="NCBI Taxonomy" id="166587"/>
    <lineage>
        <taxon>Bacteria</taxon>
        <taxon>Bacillati</taxon>
        <taxon>Chloroflexota</taxon>
        <taxon>environmental samples</taxon>
    </lineage>
</organism>
<reference evidence="2" key="2">
    <citation type="journal article" date="2012" name="PLoS ONE">
        <title>A Deeply Branching Thermophilic Bacterium with an Ancient Acetyl-CoA Pathway Dominates a Subsurface Ecosystem.</title>
        <authorList>
            <person name="Takami H."/>
            <person name="Noguchi H."/>
            <person name="Takaki Y."/>
            <person name="Uchiyama I."/>
            <person name="Toyoda A."/>
            <person name="Nishi S."/>
            <person name="Chee G.-J."/>
            <person name="Arai W."/>
            <person name="Nunoura T."/>
            <person name="Itoh T."/>
            <person name="Hattori M."/>
            <person name="Takai K."/>
        </authorList>
    </citation>
    <scope>NUCLEOTIDE SEQUENCE</scope>
</reference>
<dbReference type="EMBL" id="AP011791">
    <property type="protein sequence ID" value="BAL58022.1"/>
    <property type="molecule type" value="Genomic_DNA"/>
</dbReference>
<evidence type="ECO:0000256" key="1">
    <source>
        <dbReference type="SAM" id="Phobius"/>
    </source>
</evidence>
<feature type="transmembrane region" description="Helical" evidence="1">
    <location>
        <begin position="42"/>
        <end position="67"/>
    </location>
</feature>
<reference evidence="2" key="1">
    <citation type="journal article" date="2005" name="Environ. Microbiol.">
        <title>Genetic and functional properties of uncultivated thermophilic crenarchaeotes from a subsurface gold mine as revealed by analysis of genome fragments.</title>
        <authorList>
            <person name="Nunoura T."/>
            <person name="Hirayama H."/>
            <person name="Takami H."/>
            <person name="Oida H."/>
            <person name="Nishi S."/>
            <person name="Shimamura S."/>
            <person name="Suzuki Y."/>
            <person name="Inagaki F."/>
            <person name="Takai K."/>
            <person name="Nealson K.H."/>
            <person name="Horikoshi K."/>
        </authorList>
    </citation>
    <scope>NUCLEOTIDE SEQUENCE</scope>
</reference>
<keyword evidence="1" id="KW-0812">Transmembrane</keyword>